<dbReference type="GO" id="GO:0016747">
    <property type="term" value="F:acyltransferase activity, transferring groups other than amino-acyl groups"/>
    <property type="evidence" value="ECO:0007669"/>
    <property type="project" value="InterPro"/>
</dbReference>
<feature type="region of interest" description="Disordered" evidence="1">
    <location>
        <begin position="184"/>
        <end position="210"/>
    </location>
</feature>
<dbReference type="EMBL" id="CP163432">
    <property type="protein sequence ID" value="XDQ15438.1"/>
    <property type="molecule type" value="Genomic_DNA"/>
</dbReference>
<protein>
    <submittedName>
        <fullName evidence="3">GNAT family N-acetyltransferase</fullName>
    </submittedName>
</protein>
<dbReference type="InterPro" id="IPR000182">
    <property type="entry name" value="GNAT_dom"/>
</dbReference>
<dbReference type="Pfam" id="PF00583">
    <property type="entry name" value="Acetyltransf_1"/>
    <property type="match status" value="1"/>
</dbReference>
<dbReference type="PROSITE" id="PS51186">
    <property type="entry name" value="GNAT"/>
    <property type="match status" value="1"/>
</dbReference>
<evidence type="ECO:0000259" key="2">
    <source>
        <dbReference type="PROSITE" id="PS51186"/>
    </source>
</evidence>
<dbReference type="Gene3D" id="3.40.630.30">
    <property type="match status" value="1"/>
</dbReference>
<dbReference type="InterPro" id="IPR016181">
    <property type="entry name" value="Acyl_CoA_acyltransferase"/>
</dbReference>
<gene>
    <name evidence="3" type="ORF">AB5J55_40240</name>
</gene>
<dbReference type="AlphaFoldDB" id="A0AB39NDD4"/>
<organism evidence="3">
    <name type="scientific">Streptomyces sp. R11</name>
    <dbReference type="NCBI Taxonomy" id="3238625"/>
    <lineage>
        <taxon>Bacteria</taxon>
        <taxon>Bacillati</taxon>
        <taxon>Actinomycetota</taxon>
        <taxon>Actinomycetes</taxon>
        <taxon>Kitasatosporales</taxon>
        <taxon>Streptomycetaceae</taxon>
        <taxon>Streptomyces</taxon>
    </lineage>
</organism>
<evidence type="ECO:0000256" key="1">
    <source>
        <dbReference type="SAM" id="MobiDB-lite"/>
    </source>
</evidence>
<dbReference type="RefSeq" id="WP_369275372.1">
    <property type="nucleotide sequence ID" value="NZ_CP163432.1"/>
</dbReference>
<sequence length="210" mass="22427">MDIRVFKDAALLPHTTALRSVYTDAFCAPPWDEDEEKDVEFAARLPVNVRRPGFTAALAFGGEEVIGFATAWTTLAPFPTDRCYPQAAAGLGHDRTVDWLCGAREIDELAVRTDAKGTGLAADLLEAVTADAPEGRSWLLTSVRSGRAMAFYRRQGWTQATHPSPEGKGTVVFLSPRHPARPLAAPPLTWASSAASRRSAAPPGTAPSAG</sequence>
<evidence type="ECO:0000313" key="3">
    <source>
        <dbReference type="EMBL" id="XDQ15438.1"/>
    </source>
</evidence>
<reference evidence="3" key="1">
    <citation type="submission" date="2024-07" db="EMBL/GenBank/DDBJ databases">
        <authorList>
            <person name="Yu S.T."/>
        </authorList>
    </citation>
    <scope>NUCLEOTIDE SEQUENCE</scope>
    <source>
        <strain evidence="3">R11</strain>
    </source>
</reference>
<accession>A0AB39NDD4</accession>
<proteinExistence type="predicted"/>
<name>A0AB39NDD4_9ACTN</name>
<dbReference type="SUPFAM" id="SSF55729">
    <property type="entry name" value="Acyl-CoA N-acyltransferases (Nat)"/>
    <property type="match status" value="1"/>
</dbReference>
<feature type="domain" description="N-acetyltransferase" evidence="2">
    <location>
        <begin position="1"/>
        <end position="181"/>
    </location>
</feature>